<protein>
    <submittedName>
        <fullName evidence="2">Tetratricopeptide repeat protein</fullName>
    </submittedName>
</protein>
<gene>
    <name evidence="2" type="ORF">JYK14_28470</name>
</gene>
<dbReference type="Proteomes" id="UP001523392">
    <property type="component" value="Unassembled WGS sequence"/>
</dbReference>
<dbReference type="InterPro" id="IPR019734">
    <property type="entry name" value="TPR_rpt"/>
</dbReference>
<evidence type="ECO:0000256" key="1">
    <source>
        <dbReference type="SAM" id="MobiDB-lite"/>
    </source>
</evidence>
<sequence>RPAPPPIAAAAPRPPERALAEGQAALSRRDYATAEAAAREVLANRSSPRATDAQLLLGDALAGKRDFGNAALAYNDAYTRARTGPRAPDALIGLANSLQGLGNRREACDTLDELRSNFPNLTGARAERVAEARRRAGCRG</sequence>
<dbReference type="Gene3D" id="1.25.40.10">
    <property type="entry name" value="Tetratricopeptide repeat domain"/>
    <property type="match status" value="1"/>
</dbReference>
<name>A0ABT1DGN6_9PROT</name>
<feature type="region of interest" description="Disordered" evidence="1">
    <location>
        <begin position="1"/>
        <end position="26"/>
    </location>
</feature>
<dbReference type="Pfam" id="PF13432">
    <property type="entry name" value="TPR_16"/>
    <property type="match status" value="1"/>
</dbReference>
<dbReference type="RefSeq" id="WP_252956720.1">
    <property type="nucleotide sequence ID" value="NZ_JAFIRR010000300.1"/>
</dbReference>
<comment type="caution">
    <text evidence="2">The sequence shown here is derived from an EMBL/GenBank/DDBJ whole genome shotgun (WGS) entry which is preliminary data.</text>
</comment>
<keyword evidence="3" id="KW-1185">Reference proteome</keyword>
<reference evidence="2 3" key="1">
    <citation type="submission" date="2021-12" db="EMBL/GenBank/DDBJ databases">
        <title>Siccirubricoccus leaddurans sp. nov., a high concentration Zn2+ tolerance bacterium.</title>
        <authorList>
            <person name="Cao Y."/>
        </authorList>
    </citation>
    <scope>NUCLEOTIDE SEQUENCE [LARGE SCALE GENOMIC DNA]</scope>
    <source>
        <strain evidence="2 3">KC 17139</strain>
    </source>
</reference>
<accession>A0ABT1DGN6</accession>
<dbReference type="SUPFAM" id="SSF48452">
    <property type="entry name" value="TPR-like"/>
    <property type="match status" value="1"/>
</dbReference>
<dbReference type="EMBL" id="JAFIRR010000300">
    <property type="protein sequence ID" value="MCO6420060.1"/>
    <property type="molecule type" value="Genomic_DNA"/>
</dbReference>
<evidence type="ECO:0000313" key="2">
    <source>
        <dbReference type="EMBL" id="MCO6420060.1"/>
    </source>
</evidence>
<dbReference type="Pfam" id="PF13174">
    <property type="entry name" value="TPR_6"/>
    <property type="match status" value="1"/>
</dbReference>
<organism evidence="2 3">
    <name type="scientific">Siccirubricoccus soli</name>
    <dbReference type="NCBI Taxonomy" id="2899147"/>
    <lineage>
        <taxon>Bacteria</taxon>
        <taxon>Pseudomonadati</taxon>
        <taxon>Pseudomonadota</taxon>
        <taxon>Alphaproteobacteria</taxon>
        <taxon>Acetobacterales</taxon>
        <taxon>Roseomonadaceae</taxon>
        <taxon>Siccirubricoccus</taxon>
    </lineage>
</organism>
<dbReference type="InterPro" id="IPR011990">
    <property type="entry name" value="TPR-like_helical_dom_sf"/>
</dbReference>
<feature type="non-terminal residue" evidence="2">
    <location>
        <position position="1"/>
    </location>
</feature>
<evidence type="ECO:0000313" key="3">
    <source>
        <dbReference type="Proteomes" id="UP001523392"/>
    </source>
</evidence>
<proteinExistence type="predicted"/>